<evidence type="ECO:0000259" key="2">
    <source>
        <dbReference type="Pfam" id="PF01926"/>
    </source>
</evidence>
<dbReference type="EMBL" id="AOBV01000013">
    <property type="protein sequence ID" value="ELV07405.1"/>
    <property type="molecule type" value="Genomic_DNA"/>
</dbReference>
<comment type="caution">
    <text evidence="3">The sequence shown here is derived from an EMBL/GenBank/DDBJ whole genome shotgun (WGS) entry which is preliminary data.</text>
</comment>
<evidence type="ECO:0000313" key="3">
    <source>
        <dbReference type="EMBL" id="ELV07405.1"/>
    </source>
</evidence>
<dbReference type="PATRIC" id="fig|1261130.3.peg.1760"/>
<organism evidence="3 4">
    <name type="scientific">Wohlfahrtiimonas chitiniclastica SH04</name>
    <dbReference type="NCBI Taxonomy" id="1261130"/>
    <lineage>
        <taxon>Bacteria</taxon>
        <taxon>Pseudomonadati</taxon>
        <taxon>Pseudomonadota</taxon>
        <taxon>Gammaproteobacteria</taxon>
        <taxon>Cardiobacteriales</taxon>
        <taxon>Ignatzschineriaceae</taxon>
        <taxon>Wohlfahrtiimonas</taxon>
    </lineage>
</organism>
<dbReference type="Proteomes" id="UP000011617">
    <property type="component" value="Unassembled WGS sequence"/>
</dbReference>
<sequence>MSKKLMFEDVCAQAQKIIKAPQTQSAKPVVAAWGLMNVGKSYLLNMLTNHIETECFKTNDVRETAELKRFETDKFCFLDTPGLDASQADDVIANAGADQADIILFVHQLQGELEQKEIEFLTTIKKSFGEHAEENIIIVLSKIDKDNTKNIESIQSSIQEQCEHILGFQPKIFQVSGKRFKDGILKDQDQMVDLSQVKQLSNHLEQLGVEVSEIRRARETQKIEEVTAMINALETELTCDIKDLKNQLTTSLAPFNSEMETLHNWLNTRANQYRQL</sequence>
<evidence type="ECO:0000313" key="4">
    <source>
        <dbReference type="Proteomes" id="UP000011617"/>
    </source>
</evidence>
<proteinExistence type="predicted"/>
<protein>
    <recommendedName>
        <fullName evidence="2">G domain-containing protein</fullName>
    </recommendedName>
</protein>
<feature type="coiled-coil region" evidence="1">
    <location>
        <begin position="197"/>
        <end position="236"/>
    </location>
</feature>
<dbReference type="Pfam" id="PF01926">
    <property type="entry name" value="MMR_HSR1"/>
    <property type="match status" value="1"/>
</dbReference>
<dbReference type="AlphaFoldDB" id="L8XXB4"/>
<dbReference type="InterPro" id="IPR027417">
    <property type="entry name" value="P-loop_NTPase"/>
</dbReference>
<feature type="domain" description="G" evidence="2">
    <location>
        <begin position="30"/>
        <end position="142"/>
    </location>
</feature>
<dbReference type="PANTHER" id="PTHR42714:SF2">
    <property type="entry name" value="TRNA MODIFICATION GTPASE GTPBP3, MITOCHONDRIAL"/>
    <property type="match status" value="1"/>
</dbReference>
<keyword evidence="4" id="KW-1185">Reference proteome</keyword>
<dbReference type="SUPFAM" id="SSF52540">
    <property type="entry name" value="P-loop containing nucleoside triphosphate hydrolases"/>
    <property type="match status" value="1"/>
</dbReference>
<reference evidence="3 4" key="1">
    <citation type="journal article" date="2013" name="Genome Announc.">
        <title>Complete Genome Sequence of Wohlfahrtiimonas chitiniclastica Strain SH04, Isolated from Chrysomya megacephala Collected from Pudong International Airport in China.</title>
        <authorList>
            <person name="Cao X.M."/>
            <person name="Chen T."/>
            <person name="Xu L.Z."/>
            <person name="Yao L.S."/>
            <person name="Qi J."/>
            <person name="Zhang X.L."/>
            <person name="Yan Q.L."/>
            <person name="Deng Y.H."/>
            <person name="Guo T.Y."/>
            <person name="Wang J."/>
            <person name="Hu K.X."/>
            <person name="Xu B.L."/>
        </authorList>
    </citation>
    <scope>NUCLEOTIDE SEQUENCE [LARGE SCALE GENOMIC DNA]</scope>
    <source>
        <strain evidence="3 4">SH04</strain>
    </source>
</reference>
<name>L8XXB4_9GAMM</name>
<dbReference type="GO" id="GO:0030488">
    <property type="term" value="P:tRNA methylation"/>
    <property type="evidence" value="ECO:0007669"/>
    <property type="project" value="TreeGrafter"/>
</dbReference>
<keyword evidence="1" id="KW-0175">Coiled coil</keyword>
<dbReference type="PANTHER" id="PTHR42714">
    <property type="entry name" value="TRNA MODIFICATION GTPASE GTPBP3"/>
    <property type="match status" value="1"/>
</dbReference>
<dbReference type="OrthoDB" id="9180582at2"/>
<dbReference type="HOGENOM" id="CLU_084759_0_0_6"/>
<dbReference type="GO" id="GO:0002098">
    <property type="term" value="P:tRNA wobble uridine modification"/>
    <property type="evidence" value="ECO:0007669"/>
    <property type="project" value="TreeGrafter"/>
</dbReference>
<dbReference type="GO" id="GO:0005737">
    <property type="term" value="C:cytoplasm"/>
    <property type="evidence" value="ECO:0007669"/>
    <property type="project" value="TreeGrafter"/>
</dbReference>
<dbReference type="GO" id="GO:0005525">
    <property type="term" value="F:GTP binding"/>
    <property type="evidence" value="ECO:0007669"/>
    <property type="project" value="InterPro"/>
</dbReference>
<evidence type="ECO:0000256" key="1">
    <source>
        <dbReference type="SAM" id="Coils"/>
    </source>
</evidence>
<dbReference type="RefSeq" id="WP_008316675.1">
    <property type="nucleotide sequence ID" value="NZ_KB372784.1"/>
</dbReference>
<dbReference type="Gene3D" id="3.40.50.300">
    <property type="entry name" value="P-loop containing nucleotide triphosphate hydrolases"/>
    <property type="match status" value="1"/>
</dbReference>
<accession>L8XXB4</accession>
<dbReference type="InterPro" id="IPR006073">
    <property type="entry name" value="GTP-bd"/>
</dbReference>
<gene>
    <name evidence="3" type="ORF">F387_01825</name>
</gene>